<sequence>MQELFNYGFLFGLGDNLYGKDKQGDQVKNRIEKGMLINNKTNVEQI</sequence>
<evidence type="ECO:0000313" key="2">
    <source>
        <dbReference type="Proteomes" id="UP000319671"/>
    </source>
</evidence>
<accession>A0A561DZB2</accession>
<name>A0A561DZB2_9BACI</name>
<dbReference type="EMBL" id="VIVN01000001">
    <property type="protein sequence ID" value="TWE08680.1"/>
    <property type="molecule type" value="Genomic_DNA"/>
</dbReference>
<dbReference type="RefSeq" id="WP_186446341.1">
    <property type="nucleotide sequence ID" value="NZ_VIVN01000001.1"/>
</dbReference>
<gene>
    <name evidence="1" type="ORF">FB550_101707</name>
</gene>
<proteinExistence type="predicted"/>
<organism evidence="1 2">
    <name type="scientific">Neobacillus bataviensis</name>
    <dbReference type="NCBI Taxonomy" id="220685"/>
    <lineage>
        <taxon>Bacteria</taxon>
        <taxon>Bacillati</taxon>
        <taxon>Bacillota</taxon>
        <taxon>Bacilli</taxon>
        <taxon>Bacillales</taxon>
        <taxon>Bacillaceae</taxon>
        <taxon>Neobacillus</taxon>
    </lineage>
</organism>
<keyword evidence="2" id="KW-1185">Reference proteome</keyword>
<evidence type="ECO:0000313" key="1">
    <source>
        <dbReference type="EMBL" id="TWE08680.1"/>
    </source>
</evidence>
<reference evidence="1 2" key="1">
    <citation type="submission" date="2019-06" db="EMBL/GenBank/DDBJ databases">
        <title>Sorghum-associated microbial communities from plants grown in Nebraska, USA.</title>
        <authorList>
            <person name="Schachtman D."/>
        </authorList>
    </citation>
    <scope>NUCLEOTIDE SEQUENCE [LARGE SCALE GENOMIC DNA]</scope>
    <source>
        <strain evidence="1 2">2482</strain>
    </source>
</reference>
<protein>
    <submittedName>
        <fullName evidence="1">Uncharacterized protein</fullName>
    </submittedName>
</protein>
<comment type="caution">
    <text evidence="1">The sequence shown here is derived from an EMBL/GenBank/DDBJ whole genome shotgun (WGS) entry which is preliminary data.</text>
</comment>
<dbReference type="Proteomes" id="UP000319671">
    <property type="component" value="Unassembled WGS sequence"/>
</dbReference>
<dbReference type="AlphaFoldDB" id="A0A561DZB2"/>